<feature type="transmembrane region" description="Helical" evidence="2">
    <location>
        <begin position="320"/>
        <end position="335"/>
    </location>
</feature>
<dbReference type="Proteomes" id="UP000231501">
    <property type="component" value="Unassembled WGS sequence"/>
</dbReference>
<dbReference type="InterPro" id="IPR050879">
    <property type="entry name" value="Acyltransferase_3"/>
</dbReference>
<evidence type="ECO:0000259" key="3">
    <source>
        <dbReference type="Pfam" id="PF01757"/>
    </source>
</evidence>
<evidence type="ECO:0000256" key="2">
    <source>
        <dbReference type="SAM" id="Phobius"/>
    </source>
</evidence>
<accession>A0A2G9C3S8</accession>
<keyword evidence="2" id="KW-1133">Transmembrane helix</keyword>
<feature type="transmembrane region" description="Helical" evidence="2">
    <location>
        <begin position="220"/>
        <end position="237"/>
    </location>
</feature>
<dbReference type="PANTHER" id="PTHR23028:SF53">
    <property type="entry name" value="ACYL_TRANSF_3 DOMAIN-CONTAINING PROTEIN"/>
    <property type="match status" value="1"/>
</dbReference>
<keyword evidence="5" id="KW-0012">Acyltransferase</keyword>
<gene>
    <name evidence="5" type="ORF">CS062_21615</name>
</gene>
<dbReference type="Pfam" id="PF19040">
    <property type="entry name" value="SGNH"/>
    <property type="match status" value="1"/>
</dbReference>
<sequence length="737" mass="80489">MWRNGASRTVAQAAGPRTGPQFAPRRSRSASVLCLRPDALVTSPAPLPVHRPPSPHTAGEPPLRDDIQALRAIAVLWVLLYHAQIPGASGGYLGVDIFFVISGYLITGLIQRALRRGDFSFRAFYGRRARRLLPAAYVVLGATLLVVPWALNRREQIDFVGQLLGALGFANNVVLWKQTGYFEGASDLKPLLHFWSLALEEQYYLVLPALLVFSPARLRTAAAIAVTLGSLALLAWWQPIDAGGAFYLLPTRAWELGLGSIGALMTSATTSAATTRSSTAAADARTHRWQRVLRALTLPSWALLLVVPAVPQVFGPAHPGPAALIVGLATLVLLLREPRRWPRAAAPLIRIGDWSYALYLVHWPLIAVLHNAWVGLKADPQALMAWRIGAVLLSFPLAWLLHRGVERPGKAALTGPRGAWILGSGTAALALGGIVLALHKPAPGAVDFVELRKPNYGLSANCDAEEPFDGREDCRTRPGARWMVWGDSYAMHLVPGLVRVASDQGLVQATKSSCGPFPGLTPVRPGLGRGNSFASPWIEQCQAFNASVLRWLARHPEIETVVLSSLLTQYLDDARYELQRTRGDRSDEGRVRGERAMREALLADMAETVKRLRAMGKRVMVVAPPPSAPFDIAGCLERRQARRWTIGATPGCVIDLKDDEQRRASEHAFIDALAKSDARLPVLRFEPLLCDATTCQVERDGVPLYRDQGHLSREGSRLLMPAVMTEVTGQTQMAWAR</sequence>
<keyword evidence="2" id="KW-0812">Transmembrane</keyword>
<evidence type="ECO:0000259" key="4">
    <source>
        <dbReference type="Pfam" id="PF19040"/>
    </source>
</evidence>
<feature type="compositionally biased region" description="Polar residues" evidence="1">
    <location>
        <begin position="1"/>
        <end position="10"/>
    </location>
</feature>
<feature type="transmembrane region" description="Helical" evidence="2">
    <location>
        <begin position="420"/>
        <end position="438"/>
    </location>
</feature>
<dbReference type="InterPro" id="IPR043968">
    <property type="entry name" value="SGNH"/>
</dbReference>
<feature type="transmembrane region" description="Helical" evidence="2">
    <location>
        <begin position="192"/>
        <end position="213"/>
    </location>
</feature>
<feature type="region of interest" description="Disordered" evidence="1">
    <location>
        <begin position="1"/>
        <end position="26"/>
    </location>
</feature>
<keyword evidence="5" id="KW-0808">Transferase</keyword>
<keyword evidence="6" id="KW-1185">Reference proteome</keyword>
<keyword evidence="2" id="KW-0472">Membrane</keyword>
<feature type="transmembrane region" description="Helical" evidence="2">
    <location>
        <begin position="382"/>
        <end position="400"/>
    </location>
</feature>
<dbReference type="Pfam" id="PF01757">
    <property type="entry name" value="Acyl_transf_3"/>
    <property type="match status" value="1"/>
</dbReference>
<feature type="transmembrane region" description="Helical" evidence="2">
    <location>
        <begin position="257"/>
        <end position="274"/>
    </location>
</feature>
<evidence type="ECO:0000256" key="1">
    <source>
        <dbReference type="SAM" id="MobiDB-lite"/>
    </source>
</evidence>
<comment type="caution">
    <text evidence="5">The sequence shown here is derived from an EMBL/GenBank/DDBJ whole genome shotgun (WGS) entry which is preliminary data.</text>
</comment>
<organism evidence="5 6">
    <name type="scientific">Roseateles chitinivorans</name>
    <dbReference type="NCBI Taxonomy" id="2917965"/>
    <lineage>
        <taxon>Bacteria</taxon>
        <taxon>Pseudomonadati</taxon>
        <taxon>Pseudomonadota</taxon>
        <taxon>Betaproteobacteria</taxon>
        <taxon>Burkholderiales</taxon>
        <taxon>Sphaerotilaceae</taxon>
        <taxon>Roseateles</taxon>
    </lineage>
</organism>
<name>A0A2G9C3S8_9BURK</name>
<feature type="transmembrane region" description="Helical" evidence="2">
    <location>
        <begin position="132"/>
        <end position="151"/>
    </location>
</feature>
<dbReference type="GO" id="GO:0016747">
    <property type="term" value="F:acyltransferase activity, transferring groups other than amino-acyl groups"/>
    <property type="evidence" value="ECO:0007669"/>
    <property type="project" value="InterPro"/>
</dbReference>
<dbReference type="InterPro" id="IPR002656">
    <property type="entry name" value="Acyl_transf_3_dom"/>
</dbReference>
<feature type="domain" description="Acyltransferase 3" evidence="3">
    <location>
        <begin position="66"/>
        <end position="402"/>
    </location>
</feature>
<protein>
    <submittedName>
        <fullName evidence="5">Acyltransferase</fullName>
    </submittedName>
</protein>
<feature type="transmembrane region" description="Helical" evidence="2">
    <location>
        <begin position="356"/>
        <end position="376"/>
    </location>
</feature>
<dbReference type="AlphaFoldDB" id="A0A2G9C3S8"/>
<feature type="transmembrane region" description="Helical" evidence="2">
    <location>
        <begin position="91"/>
        <end position="111"/>
    </location>
</feature>
<dbReference type="PANTHER" id="PTHR23028">
    <property type="entry name" value="ACETYLTRANSFERASE"/>
    <property type="match status" value="1"/>
</dbReference>
<dbReference type="GO" id="GO:0016020">
    <property type="term" value="C:membrane"/>
    <property type="evidence" value="ECO:0007669"/>
    <property type="project" value="TreeGrafter"/>
</dbReference>
<feature type="domain" description="SGNH" evidence="4">
    <location>
        <begin position="462"/>
        <end position="723"/>
    </location>
</feature>
<feature type="transmembrane region" description="Helical" evidence="2">
    <location>
        <begin position="295"/>
        <end position="314"/>
    </location>
</feature>
<reference evidence="5 6" key="1">
    <citation type="submission" date="2017-11" db="EMBL/GenBank/DDBJ databases">
        <title>Draft genome sequence of Mitsuaria sp. HWN-4.</title>
        <authorList>
            <person name="Gundlapally S.R."/>
        </authorList>
    </citation>
    <scope>NUCLEOTIDE SEQUENCE [LARGE SCALE GENOMIC DNA]</scope>
    <source>
        <strain evidence="5 6">HWN-4</strain>
    </source>
</reference>
<evidence type="ECO:0000313" key="6">
    <source>
        <dbReference type="Proteomes" id="UP000231501"/>
    </source>
</evidence>
<dbReference type="GO" id="GO:0009103">
    <property type="term" value="P:lipopolysaccharide biosynthetic process"/>
    <property type="evidence" value="ECO:0007669"/>
    <property type="project" value="TreeGrafter"/>
</dbReference>
<proteinExistence type="predicted"/>
<dbReference type="EMBL" id="PEOG01000080">
    <property type="protein sequence ID" value="PIM51091.1"/>
    <property type="molecule type" value="Genomic_DNA"/>
</dbReference>
<evidence type="ECO:0000313" key="5">
    <source>
        <dbReference type="EMBL" id="PIM51091.1"/>
    </source>
</evidence>